<accession>A0ABU7K582</accession>
<feature type="compositionally biased region" description="Basic residues" evidence="1">
    <location>
        <begin position="10"/>
        <end position="23"/>
    </location>
</feature>
<evidence type="ECO:0000256" key="1">
    <source>
        <dbReference type="SAM" id="MobiDB-lite"/>
    </source>
</evidence>
<name>A0ABU7K582_9ACTN</name>
<dbReference type="Proteomes" id="UP001356095">
    <property type="component" value="Unassembled WGS sequence"/>
</dbReference>
<reference evidence="2 3" key="1">
    <citation type="submission" date="2023-08" db="EMBL/GenBank/DDBJ databases">
        <authorList>
            <person name="Girao M."/>
            <person name="Carvalho M.F."/>
        </authorList>
    </citation>
    <scope>NUCLEOTIDE SEQUENCE [LARGE SCALE GENOMIC DNA]</scope>
    <source>
        <strain evidence="2 3">CT-R113</strain>
    </source>
</reference>
<dbReference type="RefSeq" id="WP_330091174.1">
    <property type="nucleotide sequence ID" value="NZ_JAUZMY010000007.1"/>
</dbReference>
<dbReference type="EMBL" id="JAUZMY010000007">
    <property type="protein sequence ID" value="MEE2037375.1"/>
    <property type="molecule type" value="Genomic_DNA"/>
</dbReference>
<proteinExistence type="predicted"/>
<evidence type="ECO:0000313" key="3">
    <source>
        <dbReference type="Proteomes" id="UP001356095"/>
    </source>
</evidence>
<protein>
    <submittedName>
        <fullName evidence="2">Uncharacterized protein</fullName>
    </submittedName>
</protein>
<feature type="region of interest" description="Disordered" evidence="1">
    <location>
        <begin position="1"/>
        <end position="40"/>
    </location>
</feature>
<gene>
    <name evidence="2" type="ORF">Q8791_09105</name>
</gene>
<comment type="caution">
    <text evidence="2">The sequence shown here is derived from an EMBL/GenBank/DDBJ whole genome shotgun (WGS) entry which is preliminary data.</text>
</comment>
<organism evidence="2 3">
    <name type="scientific">Nocardiopsis codii</name>
    <dbReference type="NCBI Taxonomy" id="3065942"/>
    <lineage>
        <taxon>Bacteria</taxon>
        <taxon>Bacillati</taxon>
        <taxon>Actinomycetota</taxon>
        <taxon>Actinomycetes</taxon>
        <taxon>Streptosporangiales</taxon>
        <taxon>Nocardiopsidaceae</taxon>
        <taxon>Nocardiopsis</taxon>
    </lineage>
</organism>
<keyword evidence="3" id="KW-1185">Reference proteome</keyword>
<sequence>MDALPLNRPTARRSARIDRKRRGTPGLILRRGRLGSPPRV</sequence>
<evidence type="ECO:0000313" key="2">
    <source>
        <dbReference type="EMBL" id="MEE2037375.1"/>
    </source>
</evidence>